<comment type="caution">
    <text evidence="1">The sequence shown here is derived from an EMBL/GenBank/DDBJ whole genome shotgun (WGS) entry which is preliminary data.</text>
</comment>
<dbReference type="AlphaFoldDB" id="A0A7C2K4G6"/>
<sequence length="130" mass="15128">MKKHKSTLNSTSRFVNNLLKLCEQIMADYVIFMTLTAPKEFDEEKLKKAKYSGKPIHISQELETLNPNGGGVCLITFSESEYKESELEITIRCTDLLGEQRSYLFRKSSGHWHRFLVSSRNPWGGIYWYN</sequence>
<dbReference type="EMBL" id="DSOL01000079">
    <property type="protein sequence ID" value="HEN27583.1"/>
    <property type="molecule type" value="Genomic_DNA"/>
</dbReference>
<gene>
    <name evidence="1" type="ORF">ENQ77_02760</name>
</gene>
<name>A0A7C2K4G6_UNCW3</name>
<proteinExistence type="predicted"/>
<reference evidence="1" key="1">
    <citation type="journal article" date="2020" name="mSystems">
        <title>Genome- and Community-Level Interaction Insights into Carbon Utilization and Element Cycling Functions of Hydrothermarchaeota in Hydrothermal Sediment.</title>
        <authorList>
            <person name="Zhou Z."/>
            <person name="Liu Y."/>
            <person name="Xu W."/>
            <person name="Pan J."/>
            <person name="Luo Z.H."/>
            <person name="Li M."/>
        </authorList>
    </citation>
    <scope>NUCLEOTIDE SEQUENCE [LARGE SCALE GENOMIC DNA]</scope>
    <source>
        <strain evidence="1">SpSt-34</strain>
    </source>
</reference>
<protein>
    <submittedName>
        <fullName evidence="1">Uncharacterized protein</fullName>
    </submittedName>
</protein>
<evidence type="ECO:0000313" key="1">
    <source>
        <dbReference type="EMBL" id="HEN27583.1"/>
    </source>
</evidence>
<organism evidence="1">
    <name type="scientific">candidate division WOR-3 bacterium</name>
    <dbReference type="NCBI Taxonomy" id="2052148"/>
    <lineage>
        <taxon>Bacteria</taxon>
        <taxon>Bacteria division WOR-3</taxon>
    </lineage>
</organism>
<accession>A0A7C2K4G6</accession>